<proteinExistence type="predicted"/>
<dbReference type="AlphaFoldDB" id="A0A1C3EAD8"/>
<comment type="caution">
    <text evidence="1">The sequence shown here is derived from an EMBL/GenBank/DDBJ whole genome shotgun (WGS) entry which is preliminary data.</text>
</comment>
<dbReference type="OrthoDB" id="9940610at2"/>
<accession>A0A1C3EAD8</accession>
<dbReference type="RefSeq" id="WP_068905306.1">
    <property type="nucleotide sequence ID" value="NZ_JBHUIF010000006.1"/>
</dbReference>
<dbReference type="EMBL" id="LYBM01000057">
    <property type="protein sequence ID" value="ODA30170.1"/>
    <property type="molecule type" value="Genomic_DNA"/>
</dbReference>
<sequence>MSVIRVDEIFMAYSSSNVKVFCTTCMVYQLFEAEMNIERVTVETSHKQTTASQFFSAEMNGFCGISHYQQHQALAGEIETAHPLQLISPNGQIASPREPQDFAIQ</sequence>
<reference evidence="1 2" key="1">
    <citation type="submission" date="2016-05" db="EMBL/GenBank/DDBJ databases">
        <title>Genomic Taxonomy of the Vibrionaceae.</title>
        <authorList>
            <person name="Gomez-Gil B."/>
            <person name="Enciso-Ibarra J."/>
        </authorList>
    </citation>
    <scope>NUCLEOTIDE SEQUENCE [LARGE SCALE GENOMIC DNA]</scope>
    <source>
        <strain evidence="1 2">CAIM 1920</strain>
    </source>
</reference>
<evidence type="ECO:0000313" key="1">
    <source>
        <dbReference type="EMBL" id="ODA30170.1"/>
    </source>
</evidence>
<keyword evidence="2" id="KW-1185">Reference proteome</keyword>
<dbReference type="Proteomes" id="UP000094936">
    <property type="component" value="Unassembled WGS sequence"/>
</dbReference>
<organism evidence="1 2">
    <name type="scientific">Veronia pacifica</name>
    <dbReference type="NCBI Taxonomy" id="1080227"/>
    <lineage>
        <taxon>Bacteria</taxon>
        <taxon>Pseudomonadati</taxon>
        <taxon>Pseudomonadota</taxon>
        <taxon>Gammaproteobacteria</taxon>
        <taxon>Vibrionales</taxon>
        <taxon>Vibrionaceae</taxon>
        <taxon>Veronia</taxon>
    </lineage>
</organism>
<gene>
    <name evidence="1" type="ORF">A8L45_20935</name>
</gene>
<protein>
    <submittedName>
        <fullName evidence="1">Uncharacterized protein</fullName>
    </submittedName>
</protein>
<name>A0A1C3EAD8_9GAMM</name>
<evidence type="ECO:0000313" key="2">
    <source>
        <dbReference type="Proteomes" id="UP000094936"/>
    </source>
</evidence>